<dbReference type="Gene3D" id="2.130.10.10">
    <property type="entry name" value="YVTN repeat-like/Quinoprotein amine dehydrogenase"/>
    <property type="match status" value="1"/>
</dbReference>
<dbReference type="AlphaFoldDB" id="A2DH23"/>
<reference evidence="2" key="1">
    <citation type="submission" date="2006-10" db="EMBL/GenBank/DDBJ databases">
        <authorList>
            <person name="Amadeo P."/>
            <person name="Zhao Q."/>
            <person name="Wortman J."/>
            <person name="Fraser-Liggett C."/>
            <person name="Carlton J."/>
        </authorList>
    </citation>
    <scope>NUCLEOTIDE SEQUENCE</scope>
    <source>
        <strain evidence="2">G3</strain>
    </source>
</reference>
<dbReference type="GO" id="GO:0006623">
    <property type="term" value="P:protein targeting to vacuole"/>
    <property type="evidence" value="ECO:0000318"/>
    <property type="project" value="GO_Central"/>
</dbReference>
<protein>
    <recommendedName>
        <fullName evidence="1">Vps41 beta-propeller domain-containing protein</fullName>
    </recommendedName>
</protein>
<dbReference type="Pfam" id="PF23556">
    <property type="entry name" value="TPR_Vps41"/>
    <property type="match status" value="1"/>
</dbReference>
<dbReference type="InParanoid" id="A2DH23"/>
<organism evidence="2 3">
    <name type="scientific">Trichomonas vaginalis (strain ATCC PRA-98 / G3)</name>
    <dbReference type="NCBI Taxonomy" id="412133"/>
    <lineage>
        <taxon>Eukaryota</taxon>
        <taxon>Metamonada</taxon>
        <taxon>Parabasalia</taxon>
        <taxon>Trichomonadida</taxon>
        <taxon>Trichomonadidae</taxon>
        <taxon>Trichomonas</taxon>
    </lineage>
</organism>
<dbReference type="PANTHER" id="PTHR12616">
    <property type="entry name" value="VACUOLAR PROTEIN SORTING VPS41"/>
    <property type="match status" value="1"/>
</dbReference>
<dbReference type="VEuPathDB" id="TrichDB:TVAG_193090"/>
<dbReference type="EMBL" id="DS113199">
    <property type="protein sequence ID" value="EAY20333.1"/>
    <property type="molecule type" value="Genomic_DNA"/>
</dbReference>
<dbReference type="OrthoDB" id="244107at2759"/>
<dbReference type="InterPro" id="IPR015943">
    <property type="entry name" value="WD40/YVTN_repeat-like_dom_sf"/>
</dbReference>
<accession>A2DH23</accession>
<evidence type="ECO:0000313" key="2">
    <source>
        <dbReference type="EMBL" id="EAY20333.1"/>
    </source>
</evidence>
<feature type="domain" description="Vps41 beta-propeller" evidence="1">
    <location>
        <begin position="26"/>
        <end position="206"/>
    </location>
</feature>
<dbReference type="PANTHER" id="PTHR12616:SF1">
    <property type="entry name" value="VACUOLAR PROTEIN SORTING-ASSOCIATED PROTEIN 41 HOMOLOG"/>
    <property type="match status" value="1"/>
</dbReference>
<dbReference type="GO" id="GO:0009267">
    <property type="term" value="P:cellular response to starvation"/>
    <property type="evidence" value="ECO:0000318"/>
    <property type="project" value="GO_Central"/>
</dbReference>
<dbReference type="InterPro" id="IPR045111">
    <property type="entry name" value="Vps41/Vps8"/>
</dbReference>
<dbReference type="FunCoup" id="A2DH23">
    <property type="interactions" value="331"/>
</dbReference>
<dbReference type="Pfam" id="PF23411">
    <property type="entry name" value="Beta-prop_Vps41"/>
    <property type="match status" value="1"/>
</dbReference>
<dbReference type="GO" id="GO:0005770">
    <property type="term" value="C:late endosome"/>
    <property type="evidence" value="ECO:0000318"/>
    <property type="project" value="GO_Central"/>
</dbReference>
<dbReference type="STRING" id="5722.A2DH23"/>
<gene>
    <name evidence="2" type="ORF">TVAG_193090</name>
</gene>
<evidence type="ECO:0000259" key="1">
    <source>
        <dbReference type="Pfam" id="PF23411"/>
    </source>
</evidence>
<dbReference type="GO" id="GO:0030897">
    <property type="term" value="C:HOPS complex"/>
    <property type="evidence" value="ECO:0000318"/>
    <property type="project" value="GO_Central"/>
</dbReference>
<dbReference type="GO" id="GO:0016236">
    <property type="term" value="P:macroautophagy"/>
    <property type="evidence" value="ECO:0000318"/>
    <property type="project" value="GO_Central"/>
</dbReference>
<keyword evidence="3" id="KW-1185">Reference proteome</keyword>
<dbReference type="Proteomes" id="UP000001542">
    <property type="component" value="Unassembled WGS sequence"/>
</dbReference>
<dbReference type="VEuPathDB" id="TrichDB:TVAGG3_0341520"/>
<dbReference type="GO" id="GO:0034058">
    <property type="term" value="P:endosomal vesicle fusion"/>
    <property type="evidence" value="ECO:0000318"/>
    <property type="project" value="GO_Central"/>
</dbReference>
<reference evidence="2" key="2">
    <citation type="journal article" date="2007" name="Science">
        <title>Draft genome sequence of the sexually transmitted pathogen Trichomonas vaginalis.</title>
        <authorList>
            <person name="Carlton J.M."/>
            <person name="Hirt R.P."/>
            <person name="Silva J.C."/>
            <person name="Delcher A.L."/>
            <person name="Schatz M."/>
            <person name="Zhao Q."/>
            <person name="Wortman J.R."/>
            <person name="Bidwell S.L."/>
            <person name="Alsmark U.C.M."/>
            <person name="Besteiro S."/>
            <person name="Sicheritz-Ponten T."/>
            <person name="Noel C.J."/>
            <person name="Dacks J.B."/>
            <person name="Foster P.G."/>
            <person name="Simillion C."/>
            <person name="Van de Peer Y."/>
            <person name="Miranda-Saavedra D."/>
            <person name="Barton G.J."/>
            <person name="Westrop G.D."/>
            <person name="Mueller S."/>
            <person name="Dessi D."/>
            <person name="Fiori P.L."/>
            <person name="Ren Q."/>
            <person name="Paulsen I."/>
            <person name="Zhang H."/>
            <person name="Bastida-Corcuera F.D."/>
            <person name="Simoes-Barbosa A."/>
            <person name="Brown M.T."/>
            <person name="Hayes R.D."/>
            <person name="Mukherjee M."/>
            <person name="Okumura C.Y."/>
            <person name="Schneider R."/>
            <person name="Smith A.J."/>
            <person name="Vanacova S."/>
            <person name="Villalvazo M."/>
            <person name="Haas B.J."/>
            <person name="Pertea M."/>
            <person name="Feldblyum T.V."/>
            <person name="Utterback T.R."/>
            <person name="Shu C.L."/>
            <person name="Osoegawa K."/>
            <person name="de Jong P.J."/>
            <person name="Hrdy I."/>
            <person name="Horvathova L."/>
            <person name="Zubacova Z."/>
            <person name="Dolezal P."/>
            <person name="Malik S.B."/>
            <person name="Logsdon J.M. Jr."/>
            <person name="Henze K."/>
            <person name="Gupta A."/>
            <person name="Wang C.C."/>
            <person name="Dunne R.L."/>
            <person name="Upcroft J.A."/>
            <person name="Upcroft P."/>
            <person name="White O."/>
            <person name="Salzberg S.L."/>
            <person name="Tang P."/>
            <person name="Chiu C.-H."/>
            <person name="Lee Y.-S."/>
            <person name="Embley T.M."/>
            <person name="Coombs G.H."/>
            <person name="Mottram J.C."/>
            <person name="Tachezy J."/>
            <person name="Fraser-Liggett C.M."/>
            <person name="Johnson P.J."/>
        </authorList>
    </citation>
    <scope>NUCLEOTIDE SEQUENCE [LARGE SCALE GENOMIC DNA]</scope>
    <source>
        <strain evidence="2">G3</strain>
    </source>
</reference>
<sequence>MSQDEGPTITFRQIKEQPQDKRMIPPKNGISAAAVSENYIAIGMFNGLIEIYDADTNKKVETINENITNRPDGLSFDTTGNYLLATWYEKLIYCKNIKTKKESKLQYEQRILASAIDPYITTAQDQTPELSCVFSDDKGNVIRVRPRKAFFSSGSSFKVIATEPNTTIDTMVWQGDYICWASSNKFSIYRAKTEELVISRNIENPNEWYRACFNFLPNDIIHVSVGGSTFEVQANLKNTATKLSVDFGIYNSVSTNGNRAFLMYKNGDQPADPNTQPKADSKYYIRAIRGTEEYKVDISPEFQMIQSGNFQVILPQGDHFVLVYYTFVIIVSFSTLLERITFYLDRENFSRAIELTQENNNKLDEDERRQIIDIIASKQIEKGKVDDAVSLMLKYIGQEYGHMYDFFKATRSMSGFDILYALSENQDLWKISQTAFSRQQMTSIILSLINNGKIKTLEQTMHKFAAQYAKDAFDEDDIAKTLKEKAMSNSDYELSLMFLDFCSSKPASRDDGYKISIKPEIKKRFNEAFVNPSNNDSDNQLILGTFSVIDHYDDYKLIMPHLLLFYKAHGQHFIDFITNHLDKMSPTTVLEHISGELSKAKAIVIDPKKQEETMNLIEHFKLDYLDLIWDRNSPEIHYLLKEKGYATDLVVLYLKYDHKNTLKFVQENTDFTPNDARDAATKYNRIKAAAYLCKRTGDNEGGMKILLDNALQEEDIVAAIEYAKNVDDKTCWGILTKYAYDSIIIDKSHSKNPPKFSKEQPLKMMLRDLPNLHINPVNFIKGIPDKLPLKNYIEDADFAVKQFNRKFMTAQLTHDIVAKDAFGAFQRSFQRYKRGKPVTNQV</sequence>
<dbReference type="SUPFAM" id="SSF50978">
    <property type="entry name" value="WD40 repeat-like"/>
    <property type="match status" value="1"/>
</dbReference>
<evidence type="ECO:0000313" key="3">
    <source>
        <dbReference type="Proteomes" id="UP000001542"/>
    </source>
</evidence>
<name>A2DH23_TRIV3</name>
<dbReference type="InterPro" id="IPR036322">
    <property type="entry name" value="WD40_repeat_dom_sf"/>
</dbReference>
<dbReference type="RefSeq" id="XP_001581319.1">
    <property type="nucleotide sequence ID" value="XM_001581269.1"/>
</dbReference>
<dbReference type="KEGG" id="tva:5465870"/>
<proteinExistence type="predicted"/>
<dbReference type="InterPro" id="IPR057780">
    <property type="entry name" value="Beta-prop_Vps41"/>
</dbReference>